<dbReference type="PANTHER" id="PTHR42648:SF31">
    <property type="entry name" value="RNA-DIRECTED DNA POLYMERASE"/>
    <property type="match status" value="1"/>
</dbReference>
<dbReference type="EMBL" id="JBCGBO010000025">
    <property type="protein sequence ID" value="KAK9174757.1"/>
    <property type="molecule type" value="Genomic_DNA"/>
</dbReference>
<dbReference type="InterPro" id="IPR036397">
    <property type="entry name" value="RNaseH_sf"/>
</dbReference>
<dbReference type="GO" id="GO:0015074">
    <property type="term" value="P:DNA integration"/>
    <property type="evidence" value="ECO:0007669"/>
    <property type="project" value="InterPro"/>
</dbReference>
<dbReference type="InterPro" id="IPR001584">
    <property type="entry name" value="Integrase_cat-core"/>
</dbReference>
<evidence type="ECO:0000313" key="2">
    <source>
        <dbReference type="EMBL" id="KAK9174757.1"/>
    </source>
</evidence>
<keyword evidence="3" id="KW-1185">Reference proteome</keyword>
<evidence type="ECO:0000313" key="3">
    <source>
        <dbReference type="Proteomes" id="UP001428341"/>
    </source>
</evidence>
<dbReference type="Proteomes" id="UP001428341">
    <property type="component" value="Unassembled WGS sequence"/>
</dbReference>
<evidence type="ECO:0000259" key="1">
    <source>
        <dbReference type="PROSITE" id="PS50994"/>
    </source>
</evidence>
<feature type="domain" description="Integrase catalytic" evidence="1">
    <location>
        <begin position="116"/>
        <end position="209"/>
    </location>
</feature>
<dbReference type="InterPro" id="IPR039537">
    <property type="entry name" value="Retrotran_Ty1/copia-like"/>
</dbReference>
<name>A0AAP0LG90_9ROSI</name>
<accession>A0AAP0LG90</accession>
<dbReference type="Pfam" id="PF25597">
    <property type="entry name" value="SH3_retrovirus"/>
    <property type="match status" value="1"/>
</dbReference>
<gene>
    <name evidence="2" type="ORF">WN944_026761</name>
</gene>
<dbReference type="SUPFAM" id="SSF53098">
    <property type="entry name" value="Ribonuclease H-like"/>
    <property type="match status" value="1"/>
</dbReference>
<organism evidence="2 3">
    <name type="scientific">Citrus x changshan-huyou</name>
    <dbReference type="NCBI Taxonomy" id="2935761"/>
    <lineage>
        <taxon>Eukaryota</taxon>
        <taxon>Viridiplantae</taxon>
        <taxon>Streptophyta</taxon>
        <taxon>Embryophyta</taxon>
        <taxon>Tracheophyta</taxon>
        <taxon>Spermatophyta</taxon>
        <taxon>Magnoliopsida</taxon>
        <taxon>eudicotyledons</taxon>
        <taxon>Gunneridae</taxon>
        <taxon>Pentapetalae</taxon>
        <taxon>rosids</taxon>
        <taxon>malvids</taxon>
        <taxon>Sapindales</taxon>
        <taxon>Rutaceae</taxon>
        <taxon>Aurantioideae</taxon>
        <taxon>Citrus</taxon>
    </lineage>
</organism>
<dbReference type="PROSITE" id="PS50994">
    <property type="entry name" value="INTEGRASE"/>
    <property type="match status" value="1"/>
</dbReference>
<dbReference type="GO" id="GO:0003676">
    <property type="term" value="F:nucleic acid binding"/>
    <property type="evidence" value="ECO:0007669"/>
    <property type="project" value="InterPro"/>
</dbReference>
<sequence>MEWIIDTGAYHHMTGSLKSMSDVMKVLSCPVGLPNGKEAIAKKEGTIDHNSRMLIGTGEQREGLYYFWSIASVRVMKTVGKDTVDLWHQRLGHPSDKVIKLLPIVNENSNNCTDGLRSDNGTKFTCLDDYFMEKGRIHQTSCVGTPQQNRGVEHKHRHILDVVRALRFQANLPIEFWREYILTAAYLINRTLFDLLRGKAPYEILFGQTPSYKNIRVFGFLAYAHNQRCGGDKFANRRMKYVFVGYLYRKKGWNLYDMDSGEFFVSKDVVFMENEFPYLNKGTSEHDKTRTNEFDGLVAKEEMMWGAGVHGHGAPF</sequence>
<reference evidence="2 3" key="1">
    <citation type="submission" date="2024-05" db="EMBL/GenBank/DDBJ databases">
        <title>Haplotype-resolved chromosome-level genome assembly of Huyou (Citrus changshanensis).</title>
        <authorList>
            <person name="Miao C."/>
            <person name="Chen W."/>
            <person name="Wu Y."/>
            <person name="Wang L."/>
            <person name="Zhao S."/>
            <person name="Grierson D."/>
            <person name="Xu C."/>
            <person name="Chen K."/>
        </authorList>
    </citation>
    <scope>NUCLEOTIDE SEQUENCE [LARGE SCALE GENOMIC DNA]</scope>
    <source>
        <strain evidence="2">01-14</strain>
        <tissue evidence="2">Leaf</tissue>
    </source>
</reference>
<protein>
    <recommendedName>
        <fullName evidence="1">Integrase catalytic domain-containing protein</fullName>
    </recommendedName>
</protein>
<proteinExistence type="predicted"/>
<comment type="caution">
    <text evidence="2">The sequence shown here is derived from an EMBL/GenBank/DDBJ whole genome shotgun (WGS) entry which is preliminary data.</text>
</comment>
<dbReference type="Gene3D" id="3.30.420.10">
    <property type="entry name" value="Ribonuclease H-like superfamily/Ribonuclease H"/>
    <property type="match status" value="1"/>
</dbReference>
<dbReference type="InterPro" id="IPR012337">
    <property type="entry name" value="RNaseH-like_sf"/>
</dbReference>
<dbReference type="AlphaFoldDB" id="A0AAP0LG90"/>
<dbReference type="InterPro" id="IPR057670">
    <property type="entry name" value="SH3_retrovirus"/>
</dbReference>
<dbReference type="PANTHER" id="PTHR42648">
    <property type="entry name" value="TRANSPOSASE, PUTATIVE-RELATED"/>
    <property type="match status" value="1"/>
</dbReference>